<dbReference type="NCBIfam" id="NF003678">
    <property type="entry name" value="PRK05305.1-2"/>
    <property type="match status" value="1"/>
</dbReference>
<reference evidence="13" key="1">
    <citation type="submission" date="2020-07" db="EMBL/GenBank/DDBJ databases">
        <title>Huge and variable diversity of episymbiotic CPR bacteria and DPANN archaea in groundwater ecosystems.</title>
        <authorList>
            <person name="He C.Y."/>
            <person name="Keren R."/>
            <person name="Whittaker M."/>
            <person name="Farag I.F."/>
            <person name="Doudna J."/>
            <person name="Cate J.H.D."/>
            <person name="Banfield J.F."/>
        </authorList>
    </citation>
    <scope>NUCLEOTIDE SEQUENCE</scope>
    <source>
        <strain evidence="13">NC_groundwater_1520_Pr4_B-0.1um_53_5</strain>
    </source>
</reference>
<keyword evidence="7 11" id="KW-0594">Phospholipid biosynthesis</keyword>
<proteinExistence type="inferred from homology"/>
<dbReference type="Pfam" id="PF02666">
    <property type="entry name" value="PS_Dcarbxylase"/>
    <property type="match status" value="1"/>
</dbReference>
<keyword evidence="1 11" id="KW-1003">Cell membrane</keyword>
<comment type="caution">
    <text evidence="13">The sequence shown here is derived from an EMBL/GenBank/DDBJ whole genome shotgun (WGS) entry which is preliminary data.</text>
</comment>
<feature type="active site" description="Schiff-base intermediate with substrate; via pyruvic acid" evidence="11">
    <location>
        <position position="184"/>
    </location>
</feature>
<evidence type="ECO:0000256" key="12">
    <source>
        <dbReference type="SAM" id="Phobius"/>
    </source>
</evidence>
<dbReference type="HAMAP" id="MF_00664">
    <property type="entry name" value="PS_decarb_PSD_A"/>
    <property type="match status" value="1"/>
</dbReference>
<evidence type="ECO:0000256" key="2">
    <source>
        <dbReference type="ARBA" id="ARBA00022516"/>
    </source>
</evidence>
<dbReference type="NCBIfam" id="NF003685">
    <property type="entry name" value="PRK05305.2-5"/>
    <property type="match status" value="1"/>
</dbReference>
<dbReference type="Proteomes" id="UP000736328">
    <property type="component" value="Unassembled WGS sequence"/>
</dbReference>
<evidence type="ECO:0000256" key="9">
    <source>
        <dbReference type="ARBA" id="ARBA00023264"/>
    </source>
</evidence>
<evidence type="ECO:0000256" key="11">
    <source>
        <dbReference type="HAMAP-Rule" id="MF_00664"/>
    </source>
</evidence>
<name>A0A933IAH3_UNCT6</name>
<accession>A0A933IAH3</accession>
<dbReference type="GO" id="GO:0004609">
    <property type="term" value="F:phosphatidylserine decarboxylase activity"/>
    <property type="evidence" value="ECO:0007669"/>
    <property type="project" value="UniProtKB-UniRule"/>
</dbReference>
<dbReference type="PANTHER" id="PTHR35809:SF1">
    <property type="entry name" value="ARCHAETIDYLSERINE DECARBOXYLASE PROENZYME-RELATED"/>
    <property type="match status" value="1"/>
</dbReference>
<keyword evidence="8 11" id="KW-0456">Lyase</keyword>
<keyword evidence="12" id="KW-1133">Transmembrane helix</keyword>
<comment type="PTM">
    <text evidence="11">Is synthesized initially as an inactive proenzyme. Formation of the active enzyme involves a self-maturation process in which the active site pyruvoyl group is generated from an internal serine residue via an autocatalytic post-translational modification. Two non-identical subunits are generated from the proenzyme in this reaction, and the pyruvate is formed at the N-terminus of the alpha chain, which is derived from the carboxyl end of the proenzyme. The post-translation cleavage follows an unusual pathway, termed non-hydrolytic serinolysis, in which the side chain hydroxyl group of the serine supplies its oxygen atom to form the C-terminus of the beta chain, while the remainder of the serine residue undergoes an oxidative deamination to produce ammonia and the pyruvoyl prosthetic group on the alpha chain.</text>
</comment>
<keyword evidence="3 11" id="KW-0210">Decarboxylase</keyword>
<gene>
    <name evidence="11" type="primary">psd</name>
    <name evidence="13" type="ORF">HY768_06560</name>
</gene>
<evidence type="ECO:0000256" key="5">
    <source>
        <dbReference type="ARBA" id="ARBA00023136"/>
    </source>
</evidence>
<comment type="pathway">
    <text evidence="11">Phospholipid metabolism; phosphatidylethanolamine biosynthesis; phosphatidylethanolamine from CDP-diacylglycerol: step 2/2.</text>
</comment>
<dbReference type="GO" id="GO:0006646">
    <property type="term" value="P:phosphatidylethanolamine biosynthetic process"/>
    <property type="evidence" value="ECO:0007669"/>
    <property type="project" value="UniProtKB-UniRule"/>
</dbReference>
<keyword evidence="5 11" id="KW-0472">Membrane</keyword>
<evidence type="ECO:0000256" key="7">
    <source>
        <dbReference type="ARBA" id="ARBA00023209"/>
    </source>
</evidence>
<feature type="transmembrane region" description="Helical" evidence="12">
    <location>
        <begin position="33"/>
        <end position="51"/>
    </location>
</feature>
<evidence type="ECO:0000313" key="13">
    <source>
        <dbReference type="EMBL" id="MBI4726870.1"/>
    </source>
</evidence>
<dbReference type="InterPro" id="IPR003817">
    <property type="entry name" value="PS_Dcarbxylase"/>
</dbReference>
<evidence type="ECO:0000256" key="6">
    <source>
        <dbReference type="ARBA" id="ARBA00023145"/>
    </source>
</evidence>
<evidence type="ECO:0000256" key="4">
    <source>
        <dbReference type="ARBA" id="ARBA00023098"/>
    </source>
</evidence>
<feature type="chain" id="PRO_5038199277" description="Phosphatidylserine decarboxylase alpha chain" evidence="11">
    <location>
        <begin position="184"/>
        <end position="218"/>
    </location>
</feature>
<keyword evidence="9 11" id="KW-1208">Phospholipid metabolism</keyword>
<keyword evidence="4 11" id="KW-0443">Lipid metabolism</keyword>
<evidence type="ECO:0000256" key="10">
    <source>
        <dbReference type="ARBA" id="ARBA00023317"/>
    </source>
</evidence>
<protein>
    <recommendedName>
        <fullName evidence="11">Phosphatidylserine decarboxylase proenzyme</fullName>
        <ecNumber evidence="11">4.1.1.65</ecNumber>
    </recommendedName>
    <component>
        <recommendedName>
            <fullName evidence="11">Phosphatidylserine decarboxylase alpha chain</fullName>
        </recommendedName>
    </component>
    <component>
        <recommendedName>
            <fullName evidence="11">Phosphatidylserine decarboxylase beta chain</fullName>
        </recommendedName>
    </component>
</protein>
<dbReference type="InterPro" id="IPR033175">
    <property type="entry name" value="PSD-A"/>
</dbReference>
<sequence length="218" mass="23866">MKIAPEGFATIAIAFLLAAVALAAWIFWRGAPLLYLTLGFGLVFLFMLFFFRDPARSGSFEPGQLASPADGKVVIVRETEDAFLHKQKVLQVSIFLSPMDVHINRIPVTGKVIYQQYHPGKFLPAFEGKASLANEQMHLGIESAYGKILMKQIAGILARRVVCYPKLGDSVIAGQRMGLMKFGSRIDLLLPLGTKVNVKVGDRVLGGVSIIGEMQSMQ</sequence>
<organism evidence="13 14">
    <name type="scientific">candidate division TA06 bacterium</name>
    <dbReference type="NCBI Taxonomy" id="2250710"/>
    <lineage>
        <taxon>Bacteria</taxon>
        <taxon>Bacteria division TA06</taxon>
    </lineage>
</organism>
<dbReference type="EC" id="4.1.1.65" evidence="11"/>
<dbReference type="EMBL" id="JACQXR010000085">
    <property type="protein sequence ID" value="MBI4726870.1"/>
    <property type="molecule type" value="Genomic_DNA"/>
</dbReference>
<keyword evidence="2 11" id="KW-0444">Lipid biosynthesis</keyword>
<evidence type="ECO:0000256" key="8">
    <source>
        <dbReference type="ARBA" id="ARBA00023239"/>
    </source>
</evidence>
<feature type="modified residue" description="Pyruvic acid (Ser); by autocatalysis" evidence="11">
    <location>
        <position position="184"/>
    </location>
</feature>
<keyword evidence="10 11" id="KW-0670">Pyruvate</keyword>
<feature type="site" description="Cleavage (non-hydrolytic); by autocatalysis" evidence="11">
    <location>
        <begin position="183"/>
        <end position="184"/>
    </location>
</feature>
<comment type="subcellular location">
    <subcellularLocation>
        <location evidence="11">Cell membrane</location>
        <topology evidence="11">Peripheral membrane protein</topology>
    </subcellularLocation>
</comment>
<evidence type="ECO:0000256" key="3">
    <source>
        <dbReference type="ARBA" id="ARBA00022793"/>
    </source>
</evidence>
<comment type="cofactor">
    <cofactor evidence="11">
        <name>pyruvate</name>
        <dbReference type="ChEBI" id="CHEBI:15361"/>
    </cofactor>
    <text evidence="11">Binds 1 pyruvoyl group covalently per subunit.</text>
</comment>
<feature type="chain" id="PRO_5038199276" description="Phosphatidylserine decarboxylase beta chain" evidence="11">
    <location>
        <begin position="1"/>
        <end position="183"/>
    </location>
</feature>
<keyword evidence="6 11" id="KW-0865">Zymogen</keyword>
<evidence type="ECO:0000256" key="1">
    <source>
        <dbReference type="ARBA" id="ARBA00022475"/>
    </source>
</evidence>
<evidence type="ECO:0000313" key="14">
    <source>
        <dbReference type="Proteomes" id="UP000736328"/>
    </source>
</evidence>
<comment type="function">
    <text evidence="11">Catalyzes the formation of phosphatidylethanolamine (PtdEtn) from phosphatidylserine (PtdSer).</text>
</comment>
<dbReference type="AlphaFoldDB" id="A0A933IAH3"/>
<dbReference type="GO" id="GO:0005886">
    <property type="term" value="C:plasma membrane"/>
    <property type="evidence" value="ECO:0007669"/>
    <property type="project" value="UniProtKB-SubCell"/>
</dbReference>
<keyword evidence="12" id="KW-0812">Transmembrane</keyword>
<comment type="similarity">
    <text evidence="11">Belongs to the phosphatidylserine decarboxylase family. PSD-A subfamily.</text>
</comment>
<comment type="subunit">
    <text evidence="11">Heterodimer of a large membrane-associated beta subunit and a small pyruvoyl-containing alpha subunit.</text>
</comment>
<dbReference type="PANTHER" id="PTHR35809">
    <property type="entry name" value="ARCHAETIDYLSERINE DECARBOXYLASE PROENZYME-RELATED"/>
    <property type="match status" value="1"/>
</dbReference>
<comment type="catalytic activity">
    <reaction evidence="11">
        <text>a 1,2-diacyl-sn-glycero-3-phospho-L-serine + H(+) = a 1,2-diacyl-sn-glycero-3-phosphoethanolamine + CO2</text>
        <dbReference type="Rhea" id="RHEA:20828"/>
        <dbReference type="ChEBI" id="CHEBI:15378"/>
        <dbReference type="ChEBI" id="CHEBI:16526"/>
        <dbReference type="ChEBI" id="CHEBI:57262"/>
        <dbReference type="ChEBI" id="CHEBI:64612"/>
        <dbReference type="EC" id="4.1.1.65"/>
    </reaction>
</comment>